<protein>
    <submittedName>
        <fullName evidence="1">(northern house mosquito) hypothetical protein</fullName>
    </submittedName>
</protein>
<dbReference type="AlphaFoldDB" id="A0A8D8N7G4"/>
<name>A0A8D8N7G4_CULPI</name>
<sequence>MQNQTIKGRENHRFRLLFQSYCIHNNFNFILMAIIPPRNRLLWPWAVPAEAHDQTHDRVVRGRECRIRAPVSDRRARVGTDAAGYAGRANPRRRCRSARLLHAHGVRNAGARGRSADQVREGWHGGDCQPAAADADVQRKALHYGGGDCGGFRAD</sequence>
<proteinExistence type="predicted"/>
<evidence type="ECO:0000313" key="1">
    <source>
        <dbReference type="EMBL" id="CAG6554931.1"/>
    </source>
</evidence>
<dbReference type="EMBL" id="HBUE01252323">
    <property type="protein sequence ID" value="CAG6554931.1"/>
    <property type="molecule type" value="Transcribed_RNA"/>
</dbReference>
<dbReference type="EMBL" id="HBUE01147397">
    <property type="protein sequence ID" value="CAG6503672.1"/>
    <property type="molecule type" value="Transcribed_RNA"/>
</dbReference>
<accession>A0A8D8N7G4</accession>
<reference evidence="1" key="1">
    <citation type="submission" date="2021-05" db="EMBL/GenBank/DDBJ databases">
        <authorList>
            <person name="Alioto T."/>
            <person name="Alioto T."/>
            <person name="Gomez Garrido J."/>
        </authorList>
    </citation>
    <scope>NUCLEOTIDE SEQUENCE</scope>
</reference>
<organism evidence="1">
    <name type="scientific">Culex pipiens</name>
    <name type="common">House mosquito</name>
    <dbReference type="NCBI Taxonomy" id="7175"/>
    <lineage>
        <taxon>Eukaryota</taxon>
        <taxon>Metazoa</taxon>
        <taxon>Ecdysozoa</taxon>
        <taxon>Arthropoda</taxon>
        <taxon>Hexapoda</taxon>
        <taxon>Insecta</taxon>
        <taxon>Pterygota</taxon>
        <taxon>Neoptera</taxon>
        <taxon>Endopterygota</taxon>
        <taxon>Diptera</taxon>
        <taxon>Nematocera</taxon>
        <taxon>Culicoidea</taxon>
        <taxon>Culicidae</taxon>
        <taxon>Culicinae</taxon>
        <taxon>Culicini</taxon>
        <taxon>Culex</taxon>
        <taxon>Culex</taxon>
    </lineage>
</organism>
<dbReference type="EMBL" id="HBUE01110461">
    <property type="protein sequence ID" value="CAG6488615.1"/>
    <property type="molecule type" value="Transcribed_RNA"/>
</dbReference>